<dbReference type="SMART" id="SM00184">
    <property type="entry name" value="RING"/>
    <property type="match status" value="1"/>
</dbReference>
<evidence type="ECO:0000256" key="5">
    <source>
        <dbReference type="ARBA" id="ARBA00022679"/>
    </source>
</evidence>
<dbReference type="GO" id="GO:0006915">
    <property type="term" value="P:apoptotic process"/>
    <property type="evidence" value="ECO:0007669"/>
    <property type="project" value="UniProtKB-KW"/>
</dbReference>
<reference evidence="17 18" key="1">
    <citation type="journal article" date="2021" name="G3 (Bethesda)">
        <title>Improved contiguity of the threespine stickleback genome using long-read sequencing.</title>
        <authorList>
            <person name="Nath S."/>
            <person name="Shaw D.E."/>
            <person name="White M.A."/>
        </authorList>
    </citation>
    <scope>NUCLEOTIDE SEQUENCE [LARGE SCALE GENOMIC DNA]</scope>
    <source>
        <strain evidence="17 18">Lake Benthic</strain>
    </source>
</reference>
<feature type="domain" description="RING-type" evidence="16">
    <location>
        <begin position="363"/>
        <end position="398"/>
    </location>
</feature>
<keyword evidence="6" id="KW-0053">Apoptosis</keyword>
<sequence length="410" mass="43711">MDRGGDERHRTRRSSCAPHNDGRQGNRAARPRGASDAGRRRETSNFWALARGRARHLRGAGRRGLLLPGPRGRGAVLLLRGGLEVLGARGPPRRGAPAALPRLRVRAGSARGQRAPAGGLLRLRGRPAVEPAAEDDHGRAGHARAGRAPAAGGRGHAGHHLPQLARRGLGPARCSCTGGILLHRPRRQRQMLPLRRGAEELGAGGRPLAGARQVVSTERGQDYISNVQDSHFHLDDTVSGSQSSAGRDAGSRNDVVGGLAASSAMLSPVVQTVLQMGFEAALVESLVRTRFLLTGQHYTSVSNLVSDVLQAEQEDQRGSRSAEAETTEGSNAATVRTPTPIRQKATDPSPEELLRQLQEERTCKVCMDKLVSIVFIPCGHLVVCADCAASLRHCPICRAVIRGSVRAFMS</sequence>
<keyword evidence="9" id="KW-0677">Repeat</keyword>
<keyword evidence="7" id="KW-0789">Thiol protease inhibitor</keyword>
<dbReference type="InterPro" id="IPR001841">
    <property type="entry name" value="Znf_RING"/>
</dbReference>
<dbReference type="GO" id="GO:0008270">
    <property type="term" value="F:zinc ion binding"/>
    <property type="evidence" value="ECO:0007669"/>
    <property type="project" value="UniProtKB-KW"/>
</dbReference>
<dbReference type="SUPFAM" id="SSF57850">
    <property type="entry name" value="RING/U-box"/>
    <property type="match status" value="1"/>
</dbReference>
<dbReference type="Gene3D" id="1.10.8.10">
    <property type="entry name" value="DNA helicase RuvA subunit, C-terminal domain"/>
    <property type="match status" value="1"/>
</dbReference>
<dbReference type="Gene3D" id="3.30.40.10">
    <property type="entry name" value="Zinc/RING finger domain, C3HC4 (zinc finger)"/>
    <property type="match status" value="1"/>
</dbReference>
<dbReference type="InterPro" id="IPR013083">
    <property type="entry name" value="Znf_RING/FYVE/PHD"/>
</dbReference>
<evidence type="ECO:0000313" key="18">
    <source>
        <dbReference type="Proteomes" id="UP000007635"/>
    </source>
</evidence>
<evidence type="ECO:0000256" key="10">
    <source>
        <dbReference type="ARBA" id="ARBA00022771"/>
    </source>
</evidence>
<keyword evidence="11" id="KW-0833">Ubl conjugation pathway</keyword>
<keyword evidence="5" id="KW-0808">Transferase</keyword>
<evidence type="ECO:0000256" key="4">
    <source>
        <dbReference type="ARBA" id="ARBA00022490"/>
    </source>
</evidence>
<dbReference type="FunFam" id="3.30.40.10:FF:000184">
    <property type="entry name" value="Baculoviral IAP repeat containing 2"/>
    <property type="match status" value="1"/>
</dbReference>
<evidence type="ECO:0000256" key="7">
    <source>
        <dbReference type="ARBA" id="ARBA00022704"/>
    </source>
</evidence>
<dbReference type="Pfam" id="PF21290">
    <property type="entry name" value="UBA_BIRC2-3"/>
    <property type="match status" value="1"/>
</dbReference>
<dbReference type="CDD" id="cd16713">
    <property type="entry name" value="RING-HC_BIRC2_3_7"/>
    <property type="match status" value="1"/>
</dbReference>
<evidence type="ECO:0000256" key="2">
    <source>
        <dbReference type="ARBA" id="ARBA00004496"/>
    </source>
</evidence>
<dbReference type="GO" id="GO:0061630">
    <property type="term" value="F:ubiquitin protein ligase activity"/>
    <property type="evidence" value="ECO:0007669"/>
    <property type="project" value="UniProtKB-EC"/>
</dbReference>
<dbReference type="GO" id="GO:0043066">
    <property type="term" value="P:negative regulation of apoptotic process"/>
    <property type="evidence" value="ECO:0007669"/>
    <property type="project" value="TreeGrafter"/>
</dbReference>
<dbReference type="eggNOG" id="KOG1101">
    <property type="taxonomic scope" value="Eukaryota"/>
</dbReference>
<evidence type="ECO:0000256" key="14">
    <source>
        <dbReference type="PROSITE-ProRule" id="PRU00175"/>
    </source>
</evidence>
<comment type="subcellular location">
    <subcellularLocation>
        <location evidence="2">Cytoplasm</location>
    </subcellularLocation>
</comment>
<protein>
    <recommendedName>
        <fullName evidence="3">RING-type E3 ubiquitin transferase</fullName>
        <ecNumber evidence="3">2.3.2.27</ecNumber>
    </recommendedName>
</protein>
<reference evidence="17" key="3">
    <citation type="submission" date="2025-09" db="UniProtKB">
        <authorList>
            <consortium name="Ensembl"/>
        </authorList>
    </citation>
    <scope>IDENTIFICATION</scope>
</reference>
<keyword evidence="13" id="KW-0832">Ubl conjugation</keyword>
<dbReference type="EC" id="2.3.2.27" evidence="3"/>
<dbReference type="PANTHER" id="PTHR10044">
    <property type="entry name" value="INHIBITOR OF APOPTOSIS"/>
    <property type="match status" value="1"/>
</dbReference>
<dbReference type="GO" id="GO:0051726">
    <property type="term" value="P:regulation of cell cycle"/>
    <property type="evidence" value="ECO:0007669"/>
    <property type="project" value="TreeGrafter"/>
</dbReference>
<evidence type="ECO:0000256" key="15">
    <source>
        <dbReference type="SAM" id="MobiDB-lite"/>
    </source>
</evidence>
<name>G3NDL9_GASAC</name>
<dbReference type="FunFam" id="1.10.8.10:FF:000084">
    <property type="entry name" value="E3 ubiquitin-protein ligase XIAP"/>
    <property type="match status" value="1"/>
</dbReference>
<dbReference type="GO" id="GO:0005634">
    <property type="term" value="C:nucleus"/>
    <property type="evidence" value="ECO:0007669"/>
    <property type="project" value="TreeGrafter"/>
</dbReference>
<feature type="region of interest" description="Disordered" evidence="15">
    <location>
        <begin position="313"/>
        <end position="351"/>
    </location>
</feature>
<accession>G3NDL9</accession>
<dbReference type="PROSITE" id="PS50089">
    <property type="entry name" value="ZF_RING_2"/>
    <property type="match status" value="1"/>
</dbReference>
<evidence type="ECO:0000259" key="16">
    <source>
        <dbReference type="PROSITE" id="PS50089"/>
    </source>
</evidence>
<dbReference type="GO" id="GO:0043027">
    <property type="term" value="F:cysteine-type endopeptidase inhibitor activity involved in apoptotic process"/>
    <property type="evidence" value="ECO:0007669"/>
    <property type="project" value="TreeGrafter"/>
</dbReference>
<dbReference type="OMA" id="WCKGVIA"/>
<feature type="region of interest" description="Disordered" evidence="15">
    <location>
        <begin position="1"/>
        <end position="41"/>
    </location>
</feature>
<evidence type="ECO:0000256" key="9">
    <source>
        <dbReference type="ARBA" id="ARBA00022737"/>
    </source>
</evidence>
<dbReference type="GO" id="GO:0005737">
    <property type="term" value="C:cytoplasm"/>
    <property type="evidence" value="ECO:0007669"/>
    <property type="project" value="UniProtKB-SubCell"/>
</dbReference>
<dbReference type="InterPro" id="IPR048875">
    <property type="entry name" value="BIRC2-3-like_UBA"/>
</dbReference>
<feature type="region of interest" description="Disordered" evidence="15">
    <location>
        <begin position="129"/>
        <end position="162"/>
    </location>
</feature>
<feature type="compositionally biased region" description="Basic and acidic residues" evidence="15">
    <location>
        <begin position="314"/>
        <end position="323"/>
    </location>
</feature>
<dbReference type="GO" id="GO:0004869">
    <property type="term" value="F:cysteine-type endopeptidase inhibitor activity"/>
    <property type="evidence" value="ECO:0007669"/>
    <property type="project" value="UniProtKB-KW"/>
</dbReference>
<keyword evidence="8" id="KW-0479">Metal-binding</keyword>
<dbReference type="InterPro" id="IPR050784">
    <property type="entry name" value="IAP"/>
</dbReference>
<evidence type="ECO:0000256" key="6">
    <source>
        <dbReference type="ARBA" id="ARBA00022703"/>
    </source>
</evidence>
<dbReference type="GeneTree" id="ENSGT00940000160406"/>
<keyword evidence="12" id="KW-0862">Zinc</keyword>
<comment type="catalytic activity">
    <reaction evidence="1">
        <text>S-ubiquitinyl-[E2 ubiquitin-conjugating enzyme]-L-cysteine + [acceptor protein]-L-lysine = [E2 ubiquitin-conjugating enzyme]-L-cysteine + N(6)-ubiquitinyl-[acceptor protein]-L-lysine.</text>
        <dbReference type="EC" id="2.3.2.27"/>
    </reaction>
</comment>
<evidence type="ECO:0000256" key="13">
    <source>
        <dbReference type="ARBA" id="ARBA00022843"/>
    </source>
</evidence>
<evidence type="ECO:0000256" key="12">
    <source>
        <dbReference type="ARBA" id="ARBA00022833"/>
    </source>
</evidence>
<dbReference type="PANTHER" id="PTHR10044:SF163">
    <property type="entry name" value="BACULOVIRAL IAP REPEAT-CONTAINING PROTEIN 7"/>
    <property type="match status" value="1"/>
</dbReference>
<evidence type="ECO:0000256" key="3">
    <source>
        <dbReference type="ARBA" id="ARBA00012483"/>
    </source>
</evidence>
<dbReference type="AlphaFoldDB" id="G3NDL9"/>
<evidence type="ECO:0000256" key="8">
    <source>
        <dbReference type="ARBA" id="ARBA00022723"/>
    </source>
</evidence>
<reference evidence="17" key="2">
    <citation type="submission" date="2025-08" db="UniProtKB">
        <authorList>
            <consortium name="Ensembl"/>
        </authorList>
    </citation>
    <scope>IDENTIFICATION</scope>
</reference>
<keyword evidence="7" id="KW-0646">Protease inhibitor</keyword>
<dbReference type="InParanoid" id="G3NDL9"/>
<evidence type="ECO:0000256" key="11">
    <source>
        <dbReference type="ARBA" id="ARBA00022786"/>
    </source>
</evidence>
<proteinExistence type="predicted"/>
<dbReference type="Proteomes" id="UP000007635">
    <property type="component" value="Chromosome XII"/>
</dbReference>
<feature type="compositionally biased region" description="Polar residues" evidence="15">
    <location>
        <begin position="327"/>
        <end position="337"/>
    </location>
</feature>
<dbReference type="GO" id="GO:0031398">
    <property type="term" value="P:positive regulation of protein ubiquitination"/>
    <property type="evidence" value="ECO:0007669"/>
    <property type="project" value="TreeGrafter"/>
</dbReference>
<dbReference type="STRING" id="69293.ENSGACP00000003419"/>
<keyword evidence="10 14" id="KW-0863">Zinc-finger</keyword>
<evidence type="ECO:0000313" key="17">
    <source>
        <dbReference type="Ensembl" id="ENSGACP00000003419.2"/>
    </source>
</evidence>
<keyword evidence="4" id="KW-0963">Cytoplasm</keyword>
<dbReference type="Pfam" id="PF13920">
    <property type="entry name" value="zf-C3HC4_3"/>
    <property type="match status" value="1"/>
</dbReference>
<dbReference type="Bgee" id="ENSGACG00000002611">
    <property type="expression patterns" value="Expressed in camera-type eye"/>
</dbReference>
<keyword evidence="18" id="KW-1185">Reference proteome</keyword>
<organism evidence="17 18">
    <name type="scientific">Gasterosteus aculeatus aculeatus</name>
    <name type="common">three-spined stickleback</name>
    <dbReference type="NCBI Taxonomy" id="481459"/>
    <lineage>
        <taxon>Eukaryota</taxon>
        <taxon>Metazoa</taxon>
        <taxon>Chordata</taxon>
        <taxon>Craniata</taxon>
        <taxon>Vertebrata</taxon>
        <taxon>Euteleostomi</taxon>
        <taxon>Actinopterygii</taxon>
        <taxon>Neopterygii</taxon>
        <taxon>Teleostei</taxon>
        <taxon>Neoteleostei</taxon>
        <taxon>Acanthomorphata</taxon>
        <taxon>Eupercaria</taxon>
        <taxon>Perciformes</taxon>
        <taxon>Cottioidei</taxon>
        <taxon>Gasterosteales</taxon>
        <taxon>Gasterosteidae</taxon>
        <taxon>Gasterosteus</taxon>
    </lineage>
</organism>
<dbReference type="Ensembl" id="ENSGACT00000003430.2">
    <property type="protein sequence ID" value="ENSGACP00000003419.2"/>
    <property type="gene ID" value="ENSGACG00000002611.2"/>
</dbReference>
<evidence type="ECO:0000256" key="1">
    <source>
        <dbReference type="ARBA" id="ARBA00000900"/>
    </source>
</evidence>